<gene>
    <name evidence="2" type="ORF">BJ981_007199</name>
</gene>
<protein>
    <submittedName>
        <fullName evidence="2">Uncharacterized protein</fullName>
    </submittedName>
</protein>
<proteinExistence type="predicted"/>
<comment type="caution">
    <text evidence="2">The sequence shown here is derived from an EMBL/GenBank/DDBJ whole genome shotgun (WGS) entry which is preliminary data.</text>
</comment>
<dbReference type="RefSeq" id="WP_184617907.1">
    <property type="nucleotide sequence ID" value="NZ_BOOS01000006.1"/>
</dbReference>
<reference evidence="2 3" key="1">
    <citation type="submission" date="2020-08" db="EMBL/GenBank/DDBJ databases">
        <title>Sequencing the genomes of 1000 actinobacteria strains.</title>
        <authorList>
            <person name="Klenk H.-P."/>
        </authorList>
    </citation>
    <scope>NUCLEOTIDE SEQUENCE [LARGE SCALE GENOMIC DNA]</scope>
    <source>
        <strain evidence="2 3">DSM 45790</strain>
    </source>
</reference>
<accession>A0A7W8ZCA8</accession>
<dbReference type="Proteomes" id="UP000588112">
    <property type="component" value="Unassembled WGS sequence"/>
</dbReference>
<dbReference type="AlphaFoldDB" id="A0A7W8ZCA8"/>
<evidence type="ECO:0000313" key="3">
    <source>
        <dbReference type="Proteomes" id="UP000588112"/>
    </source>
</evidence>
<organism evidence="2 3">
    <name type="scientific">Sphaerisporangium krabiense</name>
    <dbReference type="NCBI Taxonomy" id="763782"/>
    <lineage>
        <taxon>Bacteria</taxon>
        <taxon>Bacillati</taxon>
        <taxon>Actinomycetota</taxon>
        <taxon>Actinomycetes</taxon>
        <taxon>Streptosporangiales</taxon>
        <taxon>Streptosporangiaceae</taxon>
        <taxon>Sphaerisporangium</taxon>
    </lineage>
</organism>
<sequence>MAGEWVDADSGETRGRDSGGDSAADLMTGDFVIKTLGDVVPPAGSDPVTVVLGEDGAARFVVGPEGPGPALIVPATASLTAIAATPRLVAAAYDGLPLLVRAEDGTIAGIISPDALAPVLLYTGTRGGPDTTLHGDPEPVAGAIEIRCRCGRVNLYDFYLPGDQVACAAGHPFQPEWGR</sequence>
<keyword evidence="3" id="KW-1185">Reference proteome</keyword>
<dbReference type="EMBL" id="JACHBR010000003">
    <property type="protein sequence ID" value="MBB5631413.1"/>
    <property type="molecule type" value="Genomic_DNA"/>
</dbReference>
<feature type="region of interest" description="Disordered" evidence="1">
    <location>
        <begin position="1"/>
        <end position="23"/>
    </location>
</feature>
<evidence type="ECO:0000256" key="1">
    <source>
        <dbReference type="SAM" id="MobiDB-lite"/>
    </source>
</evidence>
<evidence type="ECO:0000313" key="2">
    <source>
        <dbReference type="EMBL" id="MBB5631413.1"/>
    </source>
</evidence>
<name>A0A7W8ZCA8_9ACTN</name>
<feature type="compositionally biased region" description="Acidic residues" evidence="1">
    <location>
        <begin position="1"/>
        <end position="10"/>
    </location>
</feature>